<feature type="region of interest" description="Disordered" evidence="1">
    <location>
        <begin position="62"/>
        <end position="103"/>
    </location>
</feature>
<sequence>MLNLKLLLLQLGTNQSELARAAEVSPATVAQLANHGMWPRNSARRRALRTAIEQALAAAGATPAQVESAFEHGPRSRKGGAAGAAEALEHPEPTDSPDPHDEDEQMLLRNKHLTPDACAHFGLPRSPFVDDVRALDDVFASAATRRTRAALMDCALNQGFLALVGESGSGKTTLREELEERIRIENRPVVVIKPYVMEMEKTERSGKPMWAGQVSEAIIREFDPSGSIPSSTQARSKRVRDLLAASQQAGYNNLLVIEEAHRLPVSTLRALKGYMELKVGLRRLLGVVLIGQPELDNTLSDKLGDVREIVQRCERREMLPLDDDLRPYLAHKFARVGTPIDSVLDEAAIDAIRVRLVHRPRGGSPAEARSICYPLLCNNLVVRAMNAAAAVAMPRVTADVIAGC</sequence>
<dbReference type="PANTHER" id="PTHR35894:SF1">
    <property type="entry name" value="PHOSPHORIBULOKINASE _ URIDINE KINASE FAMILY"/>
    <property type="match status" value="1"/>
</dbReference>
<dbReference type="InterPro" id="IPR027417">
    <property type="entry name" value="P-loop_NTPase"/>
</dbReference>
<reference evidence="3 4" key="1">
    <citation type="submission" date="2012-09" db="EMBL/GenBank/DDBJ databases">
        <title>Draft Genome Sequences of 6 Strains from Genus Thauera.</title>
        <authorList>
            <person name="Liu B."/>
            <person name="Shapleigh J.P."/>
            <person name="Frostegard A.H."/>
        </authorList>
    </citation>
    <scope>NUCLEOTIDE SEQUENCE [LARGE SCALE GENOMIC DNA]</scope>
    <source>
        <strain evidence="3 4">B4P</strain>
    </source>
</reference>
<dbReference type="Pfam" id="PF13401">
    <property type="entry name" value="AAA_22"/>
    <property type="match status" value="1"/>
</dbReference>
<evidence type="ECO:0000256" key="1">
    <source>
        <dbReference type="SAM" id="MobiDB-lite"/>
    </source>
</evidence>
<dbReference type="InterPro" id="IPR052026">
    <property type="entry name" value="ExeA_AAA_ATPase_DNA-bind"/>
</dbReference>
<evidence type="ECO:0000313" key="3">
    <source>
        <dbReference type="EMBL" id="ENO98619.1"/>
    </source>
</evidence>
<gene>
    <name evidence="3" type="ORF">C667_02903</name>
</gene>
<feature type="compositionally biased region" description="Basic and acidic residues" evidence="1">
    <location>
        <begin position="87"/>
        <end position="99"/>
    </location>
</feature>
<proteinExistence type="predicted"/>
<dbReference type="InterPro" id="IPR049945">
    <property type="entry name" value="AAA_22"/>
</dbReference>
<dbReference type="GO" id="GO:0016887">
    <property type="term" value="F:ATP hydrolysis activity"/>
    <property type="evidence" value="ECO:0007669"/>
    <property type="project" value="InterPro"/>
</dbReference>
<dbReference type="EMBL" id="AMXF01000008">
    <property type="protein sequence ID" value="ENO98619.1"/>
    <property type="molecule type" value="Genomic_DNA"/>
</dbReference>
<protein>
    <recommendedName>
        <fullName evidence="2">AAA+ ATPase domain-containing protein</fullName>
    </recommendedName>
</protein>
<organism evidence="3 4">
    <name type="scientific">Thauera phenylacetica B4P</name>
    <dbReference type="NCBI Taxonomy" id="1234382"/>
    <lineage>
        <taxon>Bacteria</taxon>
        <taxon>Pseudomonadati</taxon>
        <taxon>Pseudomonadota</taxon>
        <taxon>Betaproteobacteria</taxon>
        <taxon>Rhodocyclales</taxon>
        <taxon>Zoogloeaceae</taxon>
        <taxon>Thauera</taxon>
    </lineage>
</organism>
<dbReference type="SMART" id="SM00382">
    <property type="entry name" value="AAA"/>
    <property type="match status" value="1"/>
</dbReference>
<dbReference type="SUPFAM" id="SSF52540">
    <property type="entry name" value="P-loop containing nucleoside triphosphate hydrolases"/>
    <property type="match status" value="1"/>
</dbReference>
<dbReference type="PANTHER" id="PTHR35894">
    <property type="entry name" value="GENERAL SECRETION PATHWAY PROTEIN A-RELATED"/>
    <property type="match status" value="1"/>
</dbReference>
<dbReference type="Gene3D" id="3.40.50.300">
    <property type="entry name" value="P-loop containing nucleotide triphosphate hydrolases"/>
    <property type="match status" value="1"/>
</dbReference>
<evidence type="ECO:0000259" key="2">
    <source>
        <dbReference type="SMART" id="SM00382"/>
    </source>
</evidence>
<dbReference type="InterPro" id="IPR003593">
    <property type="entry name" value="AAA+_ATPase"/>
</dbReference>
<dbReference type="AlphaFoldDB" id="N7A2U5"/>
<feature type="domain" description="AAA+ ATPase" evidence="2">
    <location>
        <begin position="157"/>
        <end position="314"/>
    </location>
</feature>
<name>N7A2U5_9RHOO</name>
<dbReference type="RefSeq" id="WP_004356645.1">
    <property type="nucleotide sequence ID" value="NZ_AMXF01000008.1"/>
</dbReference>
<accession>N7A2U5</accession>
<dbReference type="Proteomes" id="UP000013047">
    <property type="component" value="Unassembled WGS sequence"/>
</dbReference>
<comment type="caution">
    <text evidence="3">The sequence shown here is derived from an EMBL/GenBank/DDBJ whole genome shotgun (WGS) entry which is preliminary data.</text>
</comment>
<evidence type="ECO:0000313" key="4">
    <source>
        <dbReference type="Proteomes" id="UP000013047"/>
    </source>
</evidence>
<keyword evidence="4" id="KW-1185">Reference proteome</keyword>